<accession>A0ABU5HCS5</accession>
<comment type="caution">
    <text evidence="2">The sequence shown here is derived from an EMBL/GenBank/DDBJ whole genome shotgun (WGS) entry which is preliminary data.</text>
</comment>
<feature type="domain" description="PilZ" evidence="1">
    <location>
        <begin position="3"/>
        <end position="92"/>
    </location>
</feature>
<evidence type="ECO:0000313" key="3">
    <source>
        <dbReference type="Proteomes" id="UP001291309"/>
    </source>
</evidence>
<evidence type="ECO:0000313" key="2">
    <source>
        <dbReference type="EMBL" id="MDY7231046.1"/>
    </source>
</evidence>
<protein>
    <submittedName>
        <fullName evidence="2">PilZ domain-containing protein</fullName>
    </submittedName>
</protein>
<dbReference type="RefSeq" id="WP_321549756.1">
    <property type="nucleotide sequence ID" value="NZ_JAXIVS010000013.1"/>
</dbReference>
<dbReference type="InterPro" id="IPR009875">
    <property type="entry name" value="PilZ_domain"/>
</dbReference>
<dbReference type="SUPFAM" id="SSF141371">
    <property type="entry name" value="PilZ domain-like"/>
    <property type="match status" value="1"/>
</dbReference>
<gene>
    <name evidence="2" type="ORF">SYV04_31955</name>
</gene>
<dbReference type="Proteomes" id="UP001291309">
    <property type="component" value="Unassembled WGS sequence"/>
</dbReference>
<reference evidence="2 3" key="1">
    <citation type="submission" date="2023-12" db="EMBL/GenBank/DDBJ databases">
        <title>the genome sequence of Hyalangium sp. s54d21.</title>
        <authorList>
            <person name="Zhang X."/>
        </authorList>
    </citation>
    <scope>NUCLEOTIDE SEQUENCE [LARGE SCALE GENOMIC DNA]</scope>
    <source>
        <strain evidence="3">s54d21</strain>
    </source>
</reference>
<sequence>MSEKRRHRRFKKRYTVRFGTEDLSQSGFTGDISKGGAFIVSNHLVPLDTRLHLQVQGDDGNFALFEGIVQRHRMVPPELRQVEDGGFGVRFLYPGEVIADMVDTGKPSFELHFASAQQLRDTYERELRTGGTFVATDKVLRIQDKVQISLCLDFAGETLEHEATVVYITLPQGSGRAGASVVFTDKQSLEERLKPYLQASPVPEVR</sequence>
<keyword evidence="3" id="KW-1185">Reference proteome</keyword>
<evidence type="ECO:0000259" key="1">
    <source>
        <dbReference type="Pfam" id="PF07238"/>
    </source>
</evidence>
<dbReference type="EMBL" id="JAXIVS010000013">
    <property type="protein sequence ID" value="MDY7231046.1"/>
    <property type="molecule type" value="Genomic_DNA"/>
</dbReference>
<proteinExistence type="predicted"/>
<dbReference type="Gene3D" id="2.40.10.220">
    <property type="entry name" value="predicted glycosyltransferase like domains"/>
    <property type="match status" value="2"/>
</dbReference>
<organism evidence="2 3">
    <name type="scientific">Hyalangium rubrum</name>
    <dbReference type="NCBI Taxonomy" id="3103134"/>
    <lineage>
        <taxon>Bacteria</taxon>
        <taxon>Pseudomonadati</taxon>
        <taxon>Myxococcota</taxon>
        <taxon>Myxococcia</taxon>
        <taxon>Myxococcales</taxon>
        <taxon>Cystobacterineae</taxon>
        <taxon>Archangiaceae</taxon>
        <taxon>Hyalangium</taxon>
    </lineage>
</organism>
<dbReference type="Pfam" id="PF07238">
    <property type="entry name" value="PilZ"/>
    <property type="match status" value="1"/>
</dbReference>
<name>A0ABU5HCS5_9BACT</name>